<dbReference type="AlphaFoldDB" id="A0AAW8ASE6"/>
<dbReference type="InterPro" id="IPR017853">
    <property type="entry name" value="GH"/>
</dbReference>
<dbReference type="EMBL" id="JAUUIA010001521">
    <property type="protein sequence ID" value="MDP0971995.1"/>
    <property type="molecule type" value="Genomic_DNA"/>
</dbReference>
<evidence type="ECO:0000256" key="1">
    <source>
        <dbReference type="SAM" id="MobiDB-lite"/>
    </source>
</evidence>
<dbReference type="SUPFAM" id="SSF51445">
    <property type="entry name" value="(Trans)glycosidases"/>
    <property type="match status" value="1"/>
</dbReference>
<feature type="non-terminal residue" evidence="2">
    <location>
        <position position="77"/>
    </location>
</feature>
<dbReference type="Gene3D" id="3.20.20.80">
    <property type="entry name" value="Glycosidases"/>
    <property type="match status" value="1"/>
</dbReference>
<feature type="non-terminal residue" evidence="2">
    <location>
        <position position="1"/>
    </location>
</feature>
<comment type="caution">
    <text evidence="2">The sequence shown here is derived from an EMBL/GenBank/DDBJ whole genome shotgun (WGS) entry which is preliminary data.</text>
</comment>
<evidence type="ECO:0000313" key="2">
    <source>
        <dbReference type="EMBL" id="MDP0971995.1"/>
    </source>
</evidence>
<feature type="compositionally biased region" description="Basic and acidic residues" evidence="1">
    <location>
        <begin position="26"/>
        <end position="36"/>
    </location>
</feature>
<protein>
    <submittedName>
        <fullName evidence="2">1,4-alpha-glucan branching enzyme</fullName>
    </submittedName>
</protein>
<gene>
    <name evidence="2" type="ORF">Q6294_34245</name>
</gene>
<name>A0AAW8ASE6_KLEPN</name>
<accession>A0AAW8ASE6</accession>
<feature type="region of interest" description="Disordered" evidence="1">
    <location>
        <begin position="1"/>
        <end position="36"/>
    </location>
</feature>
<sequence>YARRAQLRPETASIVAPLPEPTQLPRQRERANRRESPISVYEVHAASWRRGVSGEFPTWDELAEQLPRYAADLGFTH</sequence>
<proteinExistence type="predicted"/>
<organism evidence="2 3">
    <name type="scientific">Klebsiella pneumoniae</name>
    <dbReference type="NCBI Taxonomy" id="573"/>
    <lineage>
        <taxon>Bacteria</taxon>
        <taxon>Pseudomonadati</taxon>
        <taxon>Pseudomonadota</taxon>
        <taxon>Gammaproteobacteria</taxon>
        <taxon>Enterobacterales</taxon>
        <taxon>Enterobacteriaceae</taxon>
        <taxon>Klebsiella/Raoultella group</taxon>
        <taxon>Klebsiella</taxon>
        <taxon>Klebsiella pneumoniae complex</taxon>
    </lineage>
</organism>
<dbReference type="Proteomes" id="UP001244490">
    <property type="component" value="Unassembled WGS sequence"/>
</dbReference>
<reference evidence="2" key="1">
    <citation type="submission" date="2023-07" db="EMBL/GenBank/DDBJ databases">
        <authorList>
            <person name="Peng Z."/>
        </authorList>
    </citation>
    <scope>NUCLEOTIDE SEQUENCE</scope>
    <source>
        <strain evidence="2">KP219</strain>
    </source>
</reference>
<evidence type="ECO:0000313" key="3">
    <source>
        <dbReference type="Proteomes" id="UP001244490"/>
    </source>
</evidence>